<protein>
    <submittedName>
        <fullName evidence="1">Uncharacterized protein</fullName>
    </submittedName>
</protein>
<name>A0A5N7CZ97_9EURO</name>
<dbReference type="GeneID" id="43668071"/>
<organism evidence="1 2">
    <name type="scientific">Aspergillus pseudonomiae</name>
    <dbReference type="NCBI Taxonomy" id="1506151"/>
    <lineage>
        <taxon>Eukaryota</taxon>
        <taxon>Fungi</taxon>
        <taxon>Dikarya</taxon>
        <taxon>Ascomycota</taxon>
        <taxon>Pezizomycotina</taxon>
        <taxon>Eurotiomycetes</taxon>
        <taxon>Eurotiomycetidae</taxon>
        <taxon>Eurotiales</taxon>
        <taxon>Aspergillaceae</taxon>
        <taxon>Aspergillus</taxon>
        <taxon>Aspergillus subgen. Circumdati</taxon>
    </lineage>
</organism>
<accession>A0A5N7CZ97</accession>
<dbReference type="OrthoDB" id="5304511at2759"/>
<proteinExistence type="predicted"/>
<dbReference type="Proteomes" id="UP000325579">
    <property type="component" value="Unassembled WGS sequence"/>
</dbReference>
<dbReference type="RefSeq" id="XP_031936222.1">
    <property type="nucleotide sequence ID" value="XM_032083380.1"/>
</dbReference>
<gene>
    <name evidence="1" type="ORF">BDV37DRAFT_262079</name>
</gene>
<evidence type="ECO:0000313" key="1">
    <source>
        <dbReference type="EMBL" id="KAE8398903.1"/>
    </source>
</evidence>
<sequence length="52" mass="5766">MSGVDELVDMAALYFSAVKPLVQLYTSWALDDLAAETKDPQSSELLSKMEEE</sequence>
<keyword evidence="2" id="KW-1185">Reference proteome</keyword>
<reference evidence="1 2" key="1">
    <citation type="submission" date="2019-04" db="EMBL/GenBank/DDBJ databases">
        <authorList>
            <consortium name="DOE Joint Genome Institute"/>
            <person name="Mondo S."/>
            <person name="Kjaerbolling I."/>
            <person name="Vesth T."/>
            <person name="Frisvad J.C."/>
            <person name="Nybo J.L."/>
            <person name="Theobald S."/>
            <person name="Kildgaard S."/>
            <person name="Isbrandt T."/>
            <person name="Kuo A."/>
            <person name="Sato A."/>
            <person name="Lyhne E.K."/>
            <person name="Kogle M.E."/>
            <person name="Wiebenga A."/>
            <person name="Kun R.S."/>
            <person name="Lubbers R.J."/>
            <person name="Makela M.R."/>
            <person name="Barry K."/>
            <person name="Chovatia M."/>
            <person name="Clum A."/>
            <person name="Daum C."/>
            <person name="Haridas S."/>
            <person name="He G."/>
            <person name="LaButti K."/>
            <person name="Lipzen A."/>
            <person name="Riley R."/>
            <person name="Salamov A."/>
            <person name="Simmons B.A."/>
            <person name="Magnuson J.K."/>
            <person name="Henrissat B."/>
            <person name="Mortensen U.H."/>
            <person name="Larsen T.O."/>
            <person name="Devries R.P."/>
            <person name="Grigoriev I.V."/>
            <person name="Machida M."/>
            <person name="Baker S.E."/>
            <person name="Andersen M.R."/>
            <person name="Cantor M.N."/>
            <person name="Hua S.X."/>
        </authorList>
    </citation>
    <scope>NUCLEOTIDE SEQUENCE [LARGE SCALE GENOMIC DNA]</scope>
    <source>
        <strain evidence="1 2">CBS 119388</strain>
    </source>
</reference>
<evidence type="ECO:0000313" key="2">
    <source>
        <dbReference type="Proteomes" id="UP000325579"/>
    </source>
</evidence>
<dbReference type="EMBL" id="ML736845">
    <property type="protein sequence ID" value="KAE8398903.1"/>
    <property type="molecule type" value="Genomic_DNA"/>
</dbReference>
<dbReference type="AlphaFoldDB" id="A0A5N7CZ97"/>